<organism evidence="1 2">
    <name type="scientific">Vaccinium darrowii</name>
    <dbReference type="NCBI Taxonomy" id="229202"/>
    <lineage>
        <taxon>Eukaryota</taxon>
        <taxon>Viridiplantae</taxon>
        <taxon>Streptophyta</taxon>
        <taxon>Embryophyta</taxon>
        <taxon>Tracheophyta</taxon>
        <taxon>Spermatophyta</taxon>
        <taxon>Magnoliopsida</taxon>
        <taxon>eudicotyledons</taxon>
        <taxon>Gunneridae</taxon>
        <taxon>Pentapetalae</taxon>
        <taxon>asterids</taxon>
        <taxon>Ericales</taxon>
        <taxon>Ericaceae</taxon>
        <taxon>Vaccinioideae</taxon>
        <taxon>Vaccinieae</taxon>
        <taxon>Vaccinium</taxon>
    </lineage>
</organism>
<proteinExistence type="predicted"/>
<sequence length="1835" mass="208064">MADHQALRKDFEDLQAVVQQLLNRGQPNAGLSTPQHPSGLEASSTQHPPQFNFGSPLNTPSFRSQPPQNTPGFSPQPPPNTPNFQYQQLPVIPTTSINPNLLDNVEIPHEDPNPPPGVDFVVTQKLQQLEDSLRAMQGPNAYASTNFSDLCFFLNQPLPPKFKIPDFTKFNGTTDPMTHLRLYAGALSGYPNPDKLMMQLFQHSLTGPAAQWFARLDVRRFRTWTELSQEFIKQYRHNAEMIMDRLFLMRMSQEHGESFRAYALRWKNVASQVEPALLDHEYVHYFVQTLKDSYFERLCTSIGRSFHEVIQQGEMIEDGIRTGKIIDMYAKIGEAPSSSHPKRTPSKKAKESDVALILPVDNSLNRNTRPQNPYPQNYQQPYQQPFQPQYQPQYQLPQYMPSAPLNQPTTYSPNQPARNPPRRRNFTPIAIPWTEVFNRLVASGHISPMPARPPPNILPPTYKPNAKCAFHSGQPGHDTESCWTLRNKVQDLIDAKIIELEESTKPTTPNVTNNPLPNHQGINVIFDEEDDLSPLQLIGAPGTIVVQHRRSEIPIIAMIGRNPRGRGRAGYMQNPRLGNYNYHQQIAPFTCRPSGSTTNLPSAPLTTLPVRPKVKLPSITQLPVSNLCQVPWTYAPTLVTTEVAIDEIGGMTRSGRIYTPAELESRRKGKEKEKPVLTEEEISEFVKALKMSEYDVVEQLKKMPAHINILALLLSSEPHREALLSIIKEAQVPKDISSENFQNMVSAIMAPGVVTFSDDEIPDEGIGHTKALHIAVKTKGMIVARVLVDNGSALNICPYSTLQRLGMDKSCLHHSSIIVRAFDGSQRKTIGEVELPVEIGSITFSIKFQVLEIPSAYNFLLGRPWIHVTGGVPSTLHQKIKFIIAGQLITVYAEEEFAIYKAPAIPFLESAEPSSYQTLEYVTAIQGTPVTPQVSDNSKAIARYFRHNNFCPGKWLGVSLRGETSLRDIPTQIHTFGLGYKPTSAERRAAVNKRRGATNHPEWQKLQRLPPLKRSFVSGGFEGSQDDVVQVLSVQEEDIHALVESLADLFQETLVIDVPGLGSDNSDPQAAGIRPAYPGEKLQNWTSQKIVRARKFWDPKIRPFDPNDVTILAHDEYDFDVELDFELMGFEIDICDEVPEEIKLMVDKHDDRKIPNIEETETINLGTVESPREVKIGTNLDKWQKKEFEELLKAYKDVFAWSYEDMPAAAKLLFEEGNVVTNNIAEYEACILGLRMALQYEILELTVWGDSDLIIQQSNETFKTRDPKLAPYHQKVKELRQRFNDIKFIHIPRTDNSFADALATLAAAIQFDEGEEIPAIQIELRHSPAYCSAVAEELDGHPWYKNAETGKKNASAEELIGAVLFTRVSCWCTGWSSDLDPSRRSSLSFPWARYTGSPSGIPSSDRTYHHLAIVYSNGFHGGGIVYPMGKRKKKRGSSSTSTYISSMEDLSQGSSKPPPPVEEDWEERINELKKQLNETTKIQKRKELEILLKEYDFVYEKRDDFQRGNQPRIIPTARNELRDLTSLLYCGSLFNVQSSREEWKASNKSTRKGRTLTGMSFESPEYAKLRKLIHAIDKSDYMNNIVSDQISGEPSKKEQWLGDTLRNWIDENGKGATIKLTYTIADDEFETLRLNNVGRYIIRGMMKKIMKLHQQGRAHCSLNPFTVFVDVKYDVQLSDNQYRPASQKNIREDCVALKIIIKAILGKYIPDDVRPIFIDFLITPSKLMFCFSLLYPSVKSFLVCRNLQYVICPILLLFLYFTNNMLNPCSIFGRTSSAQPWYRRRKKAFVYDRKIVISDVPTLHPLFLGEDKKRTPYDRYLQKRFLSLDLDGLCI</sequence>
<evidence type="ECO:0000313" key="2">
    <source>
        <dbReference type="Proteomes" id="UP000828048"/>
    </source>
</evidence>
<keyword evidence="2" id="KW-1185">Reference proteome</keyword>
<protein>
    <submittedName>
        <fullName evidence="1">Uncharacterized protein</fullName>
    </submittedName>
</protein>
<gene>
    <name evidence="1" type="ORF">Vadar_008686</name>
</gene>
<accession>A0ACB7YLF5</accession>
<comment type="caution">
    <text evidence="1">The sequence shown here is derived from an EMBL/GenBank/DDBJ whole genome shotgun (WGS) entry which is preliminary data.</text>
</comment>
<evidence type="ECO:0000313" key="1">
    <source>
        <dbReference type="EMBL" id="KAH7853969.1"/>
    </source>
</evidence>
<dbReference type="EMBL" id="CM037161">
    <property type="protein sequence ID" value="KAH7853969.1"/>
    <property type="molecule type" value="Genomic_DNA"/>
</dbReference>
<name>A0ACB7YLF5_9ERIC</name>
<reference evidence="1 2" key="1">
    <citation type="journal article" date="2021" name="Hortic Res">
        <title>High-quality reference genome and annotation aids understanding of berry development for evergreen blueberry (Vaccinium darrowii).</title>
        <authorList>
            <person name="Yu J."/>
            <person name="Hulse-Kemp A.M."/>
            <person name="Babiker E."/>
            <person name="Staton M."/>
        </authorList>
    </citation>
    <scope>NUCLEOTIDE SEQUENCE [LARGE SCALE GENOMIC DNA]</scope>
    <source>
        <strain evidence="2">cv. NJ 8807/NJ 8810</strain>
        <tissue evidence="1">Young leaf</tissue>
    </source>
</reference>
<dbReference type="Proteomes" id="UP000828048">
    <property type="component" value="Chromosome 11"/>
</dbReference>